<keyword evidence="1" id="KW-0808">Transferase</keyword>
<organism evidence="3 4">
    <name type="scientific">Streptomyces synnematoformans</name>
    <dbReference type="NCBI Taxonomy" id="415721"/>
    <lineage>
        <taxon>Bacteria</taxon>
        <taxon>Bacillati</taxon>
        <taxon>Actinomycetota</taxon>
        <taxon>Actinomycetes</taxon>
        <taxon>Kitasatosporales</taxon>
        <taxon>Streptomycetaceae</taxon>
        <taxon>Streptomyces</taxon>
    </lineage>
</organism>
<keyword evidence="3" id="KW-0067">ATP-binding</keyword>
<comment type="caution">
    <text evidence="3">The sequence shown here is derived from an EMBL/GenBank/DDBJ whole genome shotgun (WGS) entry which is preliminary data.</text>
</comment>
<dbReference type="EMBL" id="BAAAPF010000137">
    <property type="protein sequence ID" value="GAA2131291.1"/>
    <property type="molecule type" value="Genomic_DNA"/>
</dbReference>
<keyword evidence="1" id="KW-0418">Kinase</keyword>
<evidence type="ECO:0000313" key="3">
    <source>
        <dbReference type="EMBL" id="GAA2131291.1"/>
    </source>
</evidence>
<dbReference type="SUPFAM" id="SSF55874">
    <property type="entry name" value="ATPase domain of HSP90 chaperone/DNA topoisomerase II/histidine kinase"/>
    <property type="match status" value="1"/>
</dbReference>
<dbReference type="PANTHER" id="PTHR35526">
    <property type="entry name" value="ANTI-SIGMA-F FACTOR RSBW-RELATED"/>
    <property type="match status" value="1"/>
</dbReference>
<dbReference type="InterPro" id="IPR050267">
    <property type="entry name" value="Anti-sigma-factor_SerPK"/>
</dbReference>
<evidence type="ECO:0000313" key="4">
    <source>
        <dbReference type="Proteomes" id="UP001500443"/>
    </source>
</evidence>
<sequence length="138" mass="15086">MINENPQVDAPMWKMLFTPYAKSVYLVRAQVAKALAAWGCCGEAADDVVLICSELAANAVQHARTPGRLFMVRLTLRGRECLVEVSDATRVPPRRVAPGPEDEQGRGLQLVAALAECTGHHDRDPLGKTVWARVLLPD</sequence>
<evidence type="ECO:0000259" key="2">
    <source>
        <dbReference type="Pfam" id="PF13581"/>
    </source>
</evidence>
<dbReference type="GO" id="GO:0005524">
    <property type="term" value="F:ATP binding"/>
    <property type="evidence" value="ECO:0007669"/>
    <property type="project" value="UniProtKB-KW"/>
</dbReference>
<proteinExistence type="predicted"/>
<feature type="domain" description="Histidine kinase/HSP90-like ATPase" evidence="2">
    <location>
        <begin position="22"/>
        <end position="133"/>
    </location>
</feature>
<dbReference type="RefSeq" id="WP_344291328.1">
    <property type="nucleotide sequence ID" value="NZ_BAAAPF010000137.1"/>
</dbReference>
<dbReference type="Gene3D" id="3.30.565.10">
    <property type="entry name" value="Histidine kinase-like ATPase, C-terminal domain"/>
    <property type="match status" value="1"/>
</dbReference>
<dbReference type="Proteomes" id="UP001500443">
    <property type="component" value="Unassembled WGS sequence"/>
</dbReference>
<dbReference type="Pfam" id="PF13581">
    <property type="entry name" value="HATPase_c_2"/>
    <property type="match status" value="1"/>
</dbReference>
<dbReference type="InterPro" id="IPR036890">
    <property type="entry name" value="HATPase_C_sf"/>
</dbReference>
<keyword evidence="3" id="KW-0547">Nucleotide-binding</keyword>
<reference evidence="4" key="1">
    <citation type="journal article" date="2019" name="Int. J. Syst. Evol. Microbiol.">
        <title>The Global Catalogue of Microorganisms (GCM) 10K type strain sequencing project: providing services to taxonomists for standard genome sequencing and annotation.</title>
        <authorList>
            <consortium name="The Broad Institute Genomics Platform"/>
            <consortium name="The Broad Institute Genome Sequencing Center for Infectious Disease"/>
            <person name="Wu L."/>
            <person name="Ma J."/>
        </authorList>
    </citation>
    <scope>NUCLEOTIDE SEQUENCE [LARGE SCALE GENOMIC DNA]</scope>
    <source>
        <strain evidence="4">JCM 15481</strain>
    </source>
</reference>
<dbReference type="InterPro" id="IPR003594">
    <property type="entry name" value="HATPase_dom"/>
</dbReference>
<dbReference type="CDD" id="cd16936">
    <property type="entry name" value="HATPase_RsbW-like"/>
    <property type="match status" value="1"/>
</dbReference>
<name>A0ABP5KHR2_9ACTN</name>
<accession>A0ABP5KHR2</accession>
<dbReference type="PANTHER" id="PTHR35526:SF3">
    <property type="entry name" value="ANTI-SIGMA-F FACTOR RSBW"/>
    <property type="match status" value="1"/>
</dbReference>
<evidence type="ECO:0000256" key="1">
    <source>
        <dbReference type="ARBA" id="ARBA00022527"/>
    </source>
</evidence>
<protein>
    <submittedName>
        <fullName evidence="3">ATP-binding protein</fullName>
    </submittedName>
</protein>
<keyword evidence="1" id="KW-0723">Serine/threonine-protein kinase</keyword>
<keyword evidence="4" id="KW-1185">Reference proteome</keyword>
<gene>
    <name evidence="3" type="ORF">GCM10009802_39470</name>
</gene>